<proteinExistence type="inferred from homology"/>
<evidence type="ECO:0000256" key="6">
    <source>
        <dbReference type="ARBA" id="ARBA00022737"/>
    </source>
</evidence>
<dbReference type="InterPro" id="IPR036724">
    <property type="entry name" value="Cobalamin-bd_sf"/>
</dbReference>
<feature type="domain" description="Pterin-binding" evidence="10">
    <location>
        <begin position="15"/>
        <end position="279"/>
    </location>
</feature>
<evidence type="ECO:0000259" key="12">
    <source>
        <dbReference type="PROSITE" id="PS51332"/>
    </source>
</evidence>
<keyword evidence="7" id="KW-0170">Cobalt</keyword>
<dbReference type="Pfam" id="PF02965">
    <property type="entry name" value="Met_synt_B12"/>
    <property type="match status" value="1"/>
</dbReference>
<dbReference type="PROSITE" id="PS51332">
    <property type="entry name" value="B12_BINDING"/>
    <property type="match status" value="1"/>
</dbReference>
<dbReference type="Gene3D" id="3.10.196.10">
    <property type="entry name" value="Vitamin B12-dependent methionine synthase, activation domain"/>
    <property type="match status" value="1"/>
</dbReference>
<dbReference type="InterPro" id="IPR011822">
    <property type="entry name" value="MetH"/>
</dbReference>
<evidence type="ECO:0000256" key="7">
    <source>
        <dbReference type="ARBA" id="ARBA00023285"/>
    </source>
</evidence>
<keyword evidence="15" id="KW-1185">Reference proteome</keyword>
<keyword evidence="5" id="KW-0479">Metal-binding</keyword>
<evidence type="ECO:0000259" key="11">
    <source>
        <dbReference type="PROSITE" id="PS50974"/>
    </source>
</evidence>
<dbReference type="InterPro" id="IPR006158">
    <property type="entry name" value="Cobalamin-bd"/>
</dbReference>
<dbReference type="InterPro" id="IPR050554">
    <property type="entry name" value="Met_Synthase/Corrinoid"/>
</dbReference>
<gene>
    <name evidence="14" type="primary">metH</name>
    <name evidence="14" type="ORF">POM99_08230</name>
</gene>
<dbReference type="GO" id="GO:0032259">
    <property type="term" value="P:methylation"/>
    <property type="evidence" value="ECO:0007669"/>
    <property type="project" value="UniProtKB-KW"/>
</dbReference>
<dbReference type="InterPro" id="IPR000489">
    <property type="entry name" value="Pterin-binding_dom"/>
</dbReference>
<dbReference type="Gene3D" id="1.10.1240.10">
    <property type="entry name" value="Methionine synthase domain"/>
    <property type="match status" value="1"/>
</dbReference>
<evidence type="ECO:0000256" key="5">
    <source>
        <dbReference type="ARBA" id="ARBA00022723"/>
    </source>
</evidence>
<feature type="domain" description="B12-binding N-terminal" evidence="13">
    <location>
        <begin position="306"/>
        <end position="400"/>
    </location>
</feature>
<name>A0ABT6CIS1_9SPHN</name>
<protein>
    <recommendedName>
        <fullName evidence="8">Methionine synthase</fullName>
        <ecNumber evidence="8">2.1.1.13</ecNumber>
    </recommendedName>
</protein>
<evidence type="ECO:0000313" key="15">
    <source>
        <dbReference type="Proteomes" id="UP001222770"/>
    </source>
</evidence>
<sequence>MTTSTTTPANAGSRFVNVGERTNVTGSAAFKKLILAGDYAKAVEVARQQVENGAQVIDVNMDEGLLDAVEAMTTFLKLIAAEPDIARVPVMIDSSKWEVIEAGLKCVSGKPIVNSISMKEGEEAFLTHARKCMDYGAAVVVMAFDEKGQADTKDRKVEICERAYKLLMGIGFPPEDVIFDPNVFAVATGIEEHDRYALDFIEATREIKARCPHVHISGGLSNLSFSFRGNETVRRAMHSVFLYHAIPAGMDMAIVNAGQLDVYAQIDPVLREACEDVLLMRRADATERLIELAESFKGKDAVAEKQAEEWRSWDVVRRLEHALVKGIDAYIVEDTEEARLLHARPIEVIEGPLMAGMNTVGDLFGSGQMFLPQVVKSARVMKKAVAHLIPFIEAAKEEGAKAKGKIVMATVKGDVHDIGKNIVGVVLQCNGYEVIDLGVMVPWATILDTAKKEGADIIGLSGLITPSLDEMVTVAEEMQRAGFTIPLLIGGATTSKVHTALKIDPAYDGPVVHVLDASRAVGVASQLLSDTQALGFIKATAADYQHVRDARAGKGGSKLLPLQDARDNAFAPDMSEKAPPPEQPGLHVFPDWDLADLVETFDWTPFFRAWELAGTYPAILTDPVVGESATSLFADARAMLEKIVSEKWLTAKGVAGFWPCARHGDDVVLHPDDDELSVRLPFLRQQFIKSRGRANFCLADFIDPAGDWLGGFAVGIHGIEPHLARFQAANDDYSDILLKALADRFAEAFAERLHQHVRTTLWAYAPGEQLTNEALIREQYRGIRPAPGYPACPDHSLKPVLFDLLRAQDNAGITLTESQAMLPTAAVSGFYFAHPESQYFGVATIGRDQLEDYAARRGVDLATAERWLRPNLD</sequence>
<dbReference type="RefSeq" id="WP_277276614.1">
    <property type="nucleotide sequence ID" value="NZ_JAROCY010000006.1"/>
</dbReference>
<evidence type="ECO:0000256" key="3">
    <source>
        <dbReference type="ARBA" id="ARBA00022628"/>
    </source>
</evidence>
<dbReference type="Pfam" id="PF00809">
    <property type="entry name" value="Pterin_bind"/>
    <property type="match status" value="1"/>
</dbReference>
<dbReference type="InterPro" id="IPR033706">
    <property type="entry name" value="Met_synthase_B12-bd"/>
</dbReference>
<dbReference type="SUPFAM" id="SSF51717">
    <property type="entry name" value="Dihydropteroate synthetase-like"/>
    <property type="match status" value="1"/>
</dbReference>
<dbReference type="Proteomes" id="UP001222770">
    <property type="component" value="Unassembled WGS sequence"/>
</dbReference>
<evidence type="ECO:0000259" key="13">
    <source>
        <dbReference type="PROSITE" id="PS51337"/>
    </source>
</evidence>
<dbReference type="EMBL" id="JAROCY010000006">
    <property type="protein sequence ID" value="MDF8333183.1"/>
    <property type="molecule type" value="Genomic_DNA"/>
</dbReference>
<dbReference type="SUPFAM" id="SSF56507">
    <property type="entry name" value="Methionine synthase activation domain-like"/>
    <property type="match status" value="1"/>
</dbReference>
<dbReference type="SMART" id="SM01018">
    <property type="entry name" value="B12-binding_2"/>
    <property type="match status" value="1"/>
</dbReference>
<dbReference type="GO" id="GO:0008705">
    <property type="term" value="F:methionine synthase activity"/>
    <property type="evidence" value="ECO:0007669"/>
    <property type="project" value="UniProtKB-EC"/>
</dbReference>
<evidence type="ECO:0000259" key="10">
    <source>
        <dbReference type="PROSITE" id="PS50972"/>
    </source>
</evidence>
<keyword evidence="2 9" id="KW-0489">Methyltransferase</keyword>
<dbReference type="InterPro" id="IPR003759">
    <property type="entry name" value="Cbl-bd_cap"/>
</dbReference>
<dbReference type="PIRSF" id="PIRSF000381">
    <property type="entry name" value="MetH"/>
    <property type="match status" value="1"/>
</dbReference>
<dbReference type="Gene3D" id="1.10.288.10">
    <property type="entry name" value="Cobalamin-dependent Methionine Synthase, domain 2"/>
    <property type="match status" value="1"/>
</dbReference>
<keyword evidence="6" id="KW-0677">Repeat</keyword>
<dbReference type="InterPro" id="IPR011005">
    <property type="entry name" value="Dihydropteroate_synth-like_sf"/>
</dbReference>
<accession>A0ABT6CIS1</accession>
<dbReference type="InterPro" id="IPR004223">
    <property type="entry name" value="VitB12-dep_Met_synth_activ_dom"/>
</dbReference>
<dbReference type="InterPro" id="IPR037010">
    <property type="entry name" value="VitB12-dep_Met_synth_activ_sf"/>
</dbReference>
<dbReference type="Pfam" id="PF02310">
    <property type="entry name" value="B12-binding"/>
    <property type="match status" value="1"/>
</dbReference>
<organism evidence="14 15">
    <name type="scientific">Novosphingobium cyanobacteriorum</name>
    <dbReference type="NCBI Taxonomy" id="3024215"/>
    <lineage>
        <taxon>Bacteria</taxon>
        <taxon>Pseudomonadati</taxon>
        <taxon>Pseudomonadota</taxon>
        <taxon>Alphaproteobacteria</taxon>
        <taxon>Sphingomonadales</taxon>
        <taxon>Sphingomonadaceae</taxon>
        <taxon>Novosphingobium</taxon>
    </lineage>
</organism>
<dbReference type="PROSITE" id="PS50972">
    <property type="entry name" value="PTERIN_BINDING"/>
    <property type="match status" value="1"/>
</dbReference>
<dbReference type="InterPro" id="IPR036594">
    <property type="entry name" value="Meth_synthase_dom"/>
</dbReference>
<dbReference type="PANTHER" id="PTHR45833">
    <property type="entry name" value="METHIONINE SYNTHASE"/>
    <property type="match status" value="1"/>
</dbReference>
<dbReference type="CDD" id="cd02069">
    <property type="entry name" value="methionine_synthase_B12_BD"/>
    <property type="match status" value="1"/>
</dbReference>
<dbReference type="SUPFAM" id="SSF47644">
    <property type="entry name" value="Methionine synthase domain"/>
    <property type="match status" value="1"/>
</dbReference>
<keyword evidence="4 9" id="KW-0808">Transferase</keyword>
<dbReference type="PROSITE" id="PS51337">
    <property type="entry name" value="B12_BINDING_NTER"/>
    <property type="match status" value="1"/>
</dbReference>
<evidence type="ECO:0000256" key="8">
    <source>
        <dbReference type="NCBIfam" id="TIGR02082"/>
    </source>
</evidence>
<dbReference type="Pfam" id="PF02607">
    <property type="entry name" value="B12-binding_2"/>
    <property type="match status" value="1"/>
</dbReference>
<feature type="domain" description="AdoMet activation" evidence="11">
    <location>
        <begin position="553"/>
        <end position="873"/>
    </location>
</feature>
<evidence type="ECO:0000256" key="9">
    <source>
        <dbReference type="PROSITE-ProRule" id="PRU00346"/>
    </source>
</evidence>
<reference evidence="14 15" key="1">
    <citation type="submission" date="2023-03" db="EMBL/GenBank/DDBJ databases">
        <title>Novosphingobium cyanobacteriorum sp. nov., isolated from a eutrophic reservoir during the Microcystis bloom period.</title>
        <authorList>
            <person name="Kang M."/>
            <person name="Le V."/>
            <person name="Ko S.-R."/>
            <person name="Lee S.-A."/>
            <person name="Ahn C.-Y."/>
        </authorList>
    </citation>
    <scope>NUCLEOTIDE SEQUENCE [LARGE SCALE GENOMIC DNA]</scope>
    <source>
        <strain evidence="14 15">HBC54</strain>
    </source>
</reference>
<dbReference type="EC" id="2.1.1.13" evidence="8"/>
<dbReference type="Gene3D" id="3.40.50.280">
    <property type="entry name" value="Cobalamin-binding domain"/>
    <property type="match status" value="1"/>
</dbReference>
<comment type="similarity">
    <text evidence="1">Belongs to the vitamin-B12 dependent methionine synthase family.</text>
</comment>
<evidence type="ECO:0000313" key="14">
    <source>
        <dbReference type="EMBL" id="MDF8333183.1"/>
    </source>
</evidence>
<feature type="domain" description="B12-binding" evidence="12">
    <location>
        <begin position="403"/>
        <end position="538"/>
    </location>
</feature>
<keyword evidence="3" id="KW-0846">Cobalamin</keyword>
<dbReference type="PROSITE" id="PS50974">
    <property type="entry name" value="ADOMET_ACTIVATION"/>
    <property type="match status" value="1"/>
</dbReference>
<comment type="caution">
    <text evidence="14">The sequence shown here is derived from an EMBL/GenBank/DDBJ whole genome shotgun (WGS) entry which is preliminary data.</text>
</comment>
<dbReference type="CDD" id="cd00740">
    <property type="entry name" value="MeTr"/>
    <property type="match status" value="1"/>
</dbReference>
<dbReference type="Gene3D" id="3.20.20.20">
    <property type="entry name" value="Dihydropteroate synthase-like"/>
    <property type="match status" value="1"/>
</dbReference>
<evidence type="ECO:0000256" key="2">
    <source>
        <dbReference type="ARBA" id="ARBA00022603"/>
    </source>
</evidence>
<dbReference type="PANTHER" id="PTHR45833:SF1">
    <property type="entry name" value="METHIONINE SYNTHASE"/>
    <property type="match status" value="1"/>
</dbReference>
<dbReference type="NCBIfam" id="TIGR02082">
    <property type="entry name" value="metH"/>
    <property type="match status" value="1"/>
</dbReference>
<dbReference type="SUPFAM" id="SSF52242">
    <property type="entry name" value="Cobalamin (vitamin B12)-binding domain"/>
    <property type="match status" value="1"/>
</dbReference>
<evidence type="ECO:0000256" key="1">
    <source>
        <dbReference type="ARBA" id="ARBA00010398"/>
    </source>
</evidence>
<evidence type="ECO:0000256" key="4">
    <source>
        <dbReference type="ARBA" id="ARBA00022679"/>
    </source>
</evidence>